<dbReference type="CDD" id="cd05466">
    <property type="entry name" value="PBP2_LTTR_substrate"/>
    <property type="match status" value="1"/>
</dbReference>
<dbReference type="AlphaFoldDB" id="A0A7U4FM67"/>
<dbReference type="RefSeq" id="WP_020444782.1">
    <property type="nucleotide sequence ID" value="NC_021670.1"/>
</dbReference>
<dbReference type="GO" id="GO:0003677">
    <property type="term" value="F:DNA binding"/>
    <property type="evidence" value="ECO:0007669"/>
    <property type="project" value="UniProtKB-KW"/>
</dbReference>
<dbReference type="InterPro" id="IPR000847">
    <property type="entry name" value="LysR_HTH_N"/>
</dbReference>
<organism evidence="5 6">
    <name type="scientific">Staphylococcus aureus</name>
    <dbReference type="NCBI Taxonomy" id="1280"/>
    <lineage>
        <taxon>Bacteria</taxon>
        <taxon>Bacillati</taxon>
        <taxon>Bacillota</taxon>
        <taxon>Bacilli</taxon>
        <taxon>Bacillales</taxon>
        <taxon>Staphylococcaceae</taxon>
        <taxon>Staphylococcus</taxon>
    </lineage>
</organism>
<dbReference type="PRINTS" id="PR00039">
    <property type="entry name" value="HTHLYSR"/>
</dbReference>
<dbReference type="SUPFAM" id="SSF53850">
    <property type="entry name" value="Periplasmic binding protein-like II"/>
    <property type="match status" value="1"/>
</dbReference>
<evidence type="ECO:0000256" key="4">
    <source>
        <dbReference type="ARBA" id="ARBA00023163"/>
    </source>
</evidence>
<accession>A0A7U4FM67</accession>
<dbReference type="InterPro" id="IPR036388">
    <property type="entry name" value="WH-like_DNA-bd_sf"/>
</dbReference>
<comment type="caution">
    <text evidence="5">The sequence shown here is derived from an EMBL/GenBank/DDBJ whole genome shotgun (WGS) entry which is preliminary data.</text>
</comment>
<keyword evidence="3" id="KW-0238">DNA-binding</keyword>
<evidence type="ECO:0000256" key="2">
    <source>
        <dbReference type="ARBA" id="ARBA00023015"/>
    </source>
</evidence>
<dbReference type="GO" id="GO:0003700">
    <property type="term" value="F:DNA-binding transcription factor activity"/>
    <property type="evidence" value="ECO:0007669"/>
    <property type="project" value="InterPro"/>
</dbReference>
<dbReference type="Gene3D" id="3.40.190.290">
    <property type="match status" value="1"/>
</dbReference>
<dbReference type="KEGG" id="saur:SABB_05240"/>
<proteinExistence type="inferred from homology"/>
<sequence length="307" mass="36517">MKIIQLEYFLAIVKYNSFTKAAQFLHISQPSLTATIKKMEADLGYDLFTRSTKDIKITEKGIQFYRYASELVQQYRSTMEKMYDLSVTSEPRIKIGTLESTNQWIANLIRKHHSDYPEQQYRLYEIHDKHQSIEQLLNFNIHLAITNEKITHEDIRSIPLYEESYILLAPKETFKNQNWVDVENLPLILPNKNSQVRKHLDDYFNRRNIRPNVVVETDRFESAVGFVHLGLGYAIIPRFYYQSFHTSNLEYKKIRPNLGRKIYINYHKKRKHSEQVHTFVQQCQDYLYGLLGADPLVPFEPKNRRHP</sequence>
<name>A0A7U4FM67_STAAU</name>
<dbReference type="PANTHER" id="PTHR30126">
    <property type="entry name" value="HTH-TYPE TRANSCRIPTIONAL REGULATOR"/>
    <property type="match status" value="1"/>
</dbReference>
<dbReference type="SUPFAM" id="SSF46785">
    <property type="entry name" value="Winged helix' DNA-binding domain"/>
    <property type="match status" value="1"/>
</dbReference>
<dbReference type="InterPro" id="IPR005119">
    <property type="entry name" value="LysR_subst-bd"/>
</dbReference>
<comment type="similarity">
    <text evidence="1">Belongs to the LysR transcriptional regulatory family.</text>
</comment>
<dbReference type="InterPro" id="IPR036390">
    <property type="entry name" value="WH_DNA-bd_sf"/>
</dbReference>
<protein>
    <submittedName>
        <fullName evidence="5">LysR family transcriptional regulator</fullName>
    </submittedName>
</protein>
<dbReference type="Pfam" id="PF03466">
    <property type="entry name" value="LysR_substrate"/>
    <property type="match status" value="1"/>
</dbReference>
<evidence type="ECO:0000313" key="5">
    <source>
        <dbReference type="EMBL" id="NUY11299.1"/>
    </source>
</evidence>
<keyword evidence="2" id="KW-0805">Transcription regulation</keyword>
<dbReference type="PANTHER" id="PTHR30126:SF96">
    <property type="entry name" value="TRANSCRIPTIONAL REGULATORY PROTEIN, LYSR FAMILY"/>
    <property type="match status" value="1"/>
</dbReference>
<dbReference type="Pfam" id="PF00126">
    <property type="entry name" value="HTH_1"/>
    <property type="match status" value="1"/>
</dbReference>
<dbReference type="Proteomes" id="UP000547874">
    <property type="component" value="Unassembled WGS sequence"/>
</dbReference>
<keyword evidence="4" id="KW-0804">Transcription</keyword>
<reference evidence="5 6" key="1">
    <citation type="journal article" date="2020" name="J. Antimicrob. Chemother.">
        <title>Detection of heterogeneous vancomycin intermediate resistance in MRSA isolates from Latin America.</title>
        <authorList>
            <person name="Castro B.E."/>
            <person name="Berrio M."/>
            <person name="Vargas M.L."/>
            <person name="Carvajal L.P."/>
            <person name="Millan L.V."/>
            <person name="Rios R."/>
            <person name="Hernandez A.K."/>
            <person name="Rincon S."/>
            <person name="Cubides P."/>
            <person name="Forero E."/>
            <person name="Dinh A."/>
            <person name="Seas C."/>
            <person name="Munita J.M."/>
            <person name="Arias C.A."/>
            <person name="Reyes J."/>
            <person name="Diaz L."/>
        </authorList>
    </citation>
    <scope>NUCLEOTIDE SEQUENCE [LARGE SCALE GENOMIC DNA]</scope>
    <source>
        <strain evidence="5 6">UE1097</strain>
    </source>
</reference>
<evidence type="ECO:0000313" key="6">
    <source>
        <dbReference type="Proteomes" id="UP000547874"/>
    </source>
</evidence>
<dbReference type="PROSITE" id="PS50931">
    <property type="entry name" value="HTH_LYSR"/>
    <property type="match status" value="1"/>
</dbReference>
<evidence type="ECO:0000256" key="1">
    <source>
        <dbReference type="ARBA" id="ARBA00009437"/>
    </source>
</evidence>
<dbReference type="FunFam" id="1.10.10.10:FF:000001">
    <property type="entry name" value="LysR family transcriptional regulator"/>
    <property type="match status" value="1"/>
</dbReference>
<dbReference type="Gene3D" id="1.10.10.10">
    <property type="entry name" value="Winged helix-like DNA-binding domain superfamily/Winged helix DNA-binding domain"/>
    <property type="match status" value="1"/>
</dbReference>
<gene>
    <name evidence="5" type="ORF">GQX37_01830</name>
</gene>
<evidence type="ECO:0000256" key="3">
    <source>
        <dbReference type="ARBA" id="ARBA00023125"/>
    </source>
</evidence>
<dbReference type="EMBL" id="JAANEC010000022">
    <property type="protein sequence ID" value="NUY11299.1"/>
    <property type="molecule type" value="Genomic_DNA"/>
</dbReference>